<organism evidence="5 6">
    <name type="scientific">Catenulispora yoronensis</name>
    <dbReference type="NCBI Taxonomy" id="450799"/>
    <lineage>
        <taxon>Bacteria</taxon>
        <taxon>Bacillati</taxon>
        <taxon>Actinomycetota</taxon>
        <taxon>Actinomycetes</taxon>
        <taxon>Catenulisporales</taxon>
        <taxon>Catenulisporaceae</taxon>
        <taxon>Catenulispora</taxon>
    </lineage>
</organism>
<evidence type="ECO:0000313" key="5">
    <source>
        <dbReference type="EMBL" id="GAA2048427.1"/>
    </source>
</evidence>
<evidence type="ECO:0000256" key="1">
    <source>
        <dbReference type="ARBA" id="ARBA00006432"/>
    </source>
</evidence>
<dbReference type="InterPro" id="IPR014030">
    <property type="entry name" value="Ketoacyl_synth_N"/>
</dbReference>
<proteinExistence type="inferred from homology"/>
<dbReference type="Gene3D" id="3.30.559.10">
    <property type="entry name" value="Chloramphenicol acetyltransferase-like domain"/>
    <property type="match status" value="1"/>
</dbReference>
<dbReference type="Pfam" id="PF00501">
    <property type="entry name" value="AMP-binding"/>
    <property type="match status" value="1"/>
</dbReference>
<dbReference type="Pfam" id="PF02801">
    <property type="entry name" value="Ketoacyl-synt_C"/>
    <property type="match status" value="1"/>
</dbReference>
<gene>
    <name evidence="5" type="ORF">GCM10009839_62500</name>
</gene>
<dbReference type="SMART" id="SM00825">
    <property type="entry name" value="PKS_KS"/>
    <property type="match status" value="1"/>
</dbReference>
<dbReference type="PROSITE" id="PS52004">
    <property type="entry name" value="KS3_2"/>
    <property type="match status" value="1"/>
</dbReference>
<dbReference type="InterPro" id="IPR000873">
    <property type="entry name" value="AMP-dep_synth/lig_dom"/>
</dbReference>
<dbReference type="InterPro" id="IPR045851">
    <property type="entry name" value="AMP-bd_C_sf"/>
</dbReference>
<protein>
    <recommendedName>
        <fullName evidence="4">Ketosynthase family 3 (KS3) domain-containing protein</fullName>
    </recommendedName>
</protein>
<dbReference type="InterPro" id="IPR016039">
    <property type="entry name" value="Thiolase-like"/>
</dbReference>
<dbReference type="PANTHER" id="PTHR22754:SF32">
    <property type="entry name" value="DISCO-INTERACTING PROTEIN 2"/>
    <property type="match status" value="1"/>
</dbReference>
<sequence>MVNNERDFAAAIRGHAREHPDRIAYRFLVSGDVDGPVVTWTYGRLIARAEAVGTALRRQVPTGSRVVLLYPAGPEFMAGFLGCVLAGMVAVPVACSETEPFDRVVPRLGAVITDCGAAVVLTDAAWIPPGRAAFADRRWIATEMLPDAVGGGAVGDGVPAGAVGQVAFLQYTSGSTRSPKGVVVTQANLVHNLRAQNEAWGLDSSVRAVSWLPNHHDMGLIAGLCYPVWLGGTATLLSPAKFAERPARWPEAMSEYGGTFSAAPDFAYGLCARKSSDGMPVRDLDLSSWRIAVNGAEPVRRQSMRRFAEAFQEAGFRAEAFRPAYGLAEATLFVSAPSRFELDAASDPAQRAFVSCGSPAADTEIAIVDPQGLHRLEDGRVGEIWLRGPSNAVGYWNDAELTGATFLARTSDSIGPYLRTGDLGFVAEGELFVVGRLKELIIVAGVNHYPQDLEYTVEQAHPAIRAGGVVAFGVDGIDGIDRIDGIDGIGRANGTEGDQGTGTGGTDGLGEQAAVVAELVDGFEGDPALVAAAVRRAVRANHGISLHAVEFVAARTVPKTSSGKVRRRETRDRFVGGLLTPHAPGPDPVAIIGMGSVGEGSPRMLLEVAFETLEDAKLPPERTAGTATGVFVGVPTGDYARFSMAANRISYTLDFRGPSLMIDTSGSSSLVAVHFACASILSGESEMALAGGEGDGLLLLKSLSRALADGDRVYAVVRGSAVTHDGRSKGPTEAGAQAHTEVSRQVSATAGVAANRVRYVESGTTGGVARLAKLALALHRRGAPGPWPEGEGPLVGVVNSFGVGGTNVQVVLEEVPGAAVDAQPEAAVRPLSLSLSLNETAEVDRPLVRIEGQTDFPLTFNQERILFADTAEATRVIVQHGLVDGPIDIAALEQALRRLTEVHEGLTTVFVRAQDGKTVRQRLAGPVAPVLDFADLVAEPQDSDELRAALEKRLMVVERPFDPFDGPMYRMALTRIGDQQHVLSVALDHLIADSWSMGVVFQDLVRAYESVVAGSVDELEAPPLRLVDYAQWERTAYSGPGLDVALARWRRTLEQWPEPRLPFVRRREADVPIEARVAVAEVWSVALIRLEELARSTATDVPTLVLTAFLLAVAEAAGTDRVAVATRVAGRDRPGLERTLGFLATSRLIAVDFAGCASRRERLLRVRAAVLAASDEQGVSLSQYAYLAGTARDREPYRVALNHLPDVEAPAKLGEAAISLLPRRSVYALDRDIVLFARTTLGPALRLSFAYTGGIVDDEGARRLAAAVADQLTALAENPDGA</sequence>
<dbReference type="SUPFAM" id="SSF56801">
    <property type="entry name" value="Acetyl-CoA synthetase-like"/>
    <property type="match status" value="1"/>
</dbReference>
<dbReference type="InterPro" id="IPR001242">
    <property type="entry name" value="Condensation_dom"/>
</dbReference>
<evidence type="ECO:0000259" key="4">
    <source>
        <dbReference type="PROSITE" id="PS52004"/>
    </source>
</evidence>
<keyword evidence="3" id="KW-0808">Transferase</keyword>
<dbReference type="InterPro" id="IPR020841">
    <property type="entry name" value="PKS_Beta-ketoAc_synthase_dom"/>
</dbReference>
<dbReference type="Pfam" id="PF00668">
    <property type="entry name" value="Condensation"/>
    <property type="match status" value="1"/>
</dbReference>
<evidence type="ECO:0000256" key="3">
    <source>
        <dbReference type="RuleBase" id="RU003694"/>
    </source>
</evidence>
<dbReference type="InterPro" id="IPR040097">
    <property type="entry name" value="FAAL/FAAC"/>
</dbReference>
<dbReference type="CDD" id="cd05931">
    <property type="entry name" value="FAAL"/>
    <property type="match status" value="1"/>
</dbReference>
<dbReference type="PANTHER" id="PTHR22754">
    <property type="entry name" value="DISCO-INTERACTING PROTEIN 2 DIP2 -RELATED"/>
    <property type="match status" value="1"/>
</dbReference>
<keyword evidence="2" id="KW-0436">Ligase</keyword>
<dbReference type="Gene3D" id="3.30.559.30">
    <property type="entry name" value="Nonribosomal peptide synthetase, condensation domain"/>
    <property type="match status" value="1"/>
</dbReference>
<comment type="similarity">
    <text evidence="3">Belongs to the thiolase-like superfamily. Beta-ketoacyl-ACP synthases family.</text>
</comment>
<accession>A0ABN2V2B1</accession>
<comment type="similarity">
    <text evidence="1">Belongs to the ATP-dependent AMP-binding enzyme family.</text>
</comment>
<dbReference type="EMBL" id="BAAAQN010000045">
    <property type="protein sequence ID" value="GAA2048427.1"/>
    <property type="molecule type" value="Genomic_DNA"/>
</dbReference>
<dbReference type="Proteomes" id="UP001500751">
    <property type="component" value="Unassembled WGS sequence"/>
</dbReference>
<keyword evidence="6" id="KW-1185">Reference proteome</keyword>
<dbReference type="Gene3D" id="3.40.50.12780">
    <property type="entry name" value="N-terminal domain of ligase-like"/>
    <property type="match status" value="1"/>
</dbReference>
<comment type="caution">
    <text evidence="5">The sequence shown here is derived from an EMBL/GenBank/DDBJ whole genome shotgun (WGS) entry which is preliminary data.</text>
</comment>
<dbReference type="SUPFAM" id="SSF53901">
    <property type="entry name" value="Thiolase-like"/>
    <property type="match status" value="1"/>
</dbReference>
<dbReference type="SUPFAM" id="SSF52777">
    <property type="entry name" value="CoA-dependent acyltransferases"/>
    <property type="match status" value="2"/>
</dbReference>
<evidence type="ECO:0000313" key="6">
    <source>
        <dbReference type="Proteomes" id="UP001500751"/>
    </source>
</evidence>
<dbReference type="InterPro" id="IPR023213">
    <property type="entry name" value="CAT-like_dom_sf"/>
</dbReference>
<evidence type="ECO:0000256" key="2">
    <source>
        <dbReference type="ARBA" id="ARBA00022598"/>
    </source>
</evidence>
<dbReference type="CDD" id="cd00833">
    <property type="entry name" value="PKS"/>
    <property type="match status" value="1"/>
</dbReference>
<dbReference type="InterPro" id="IPR014031">
    <property type="entry name" value="Ketoacyl_synth_C"/>
</dbReference>
<dbReference type="Gene3D" id="3.40.47.10">
    <property type="match status" value="3"/>
</dbReference>
<reference evidence="5 6" key="1">
    <citation type="journal article" date="2019" name="Int. J. Syst. Evol. Microbiol.">
        <title>The Global Catalogue of Microorganisms (GCM) 10K type strain sequencing project: providing services to taxonomists for standard genome sequencing and annotation.</title>
        <authorList>
            <consortium name="The Broad Institute Genomics Platform"/>
            <consortium name="The Broad Institute Genome Sequencing Center for Infectious Disease"/>
            <person name="Wu L."/>
            <person name="Ma J."/>
        </authorList>
    </citation>
    <scope>NUCLEOTIDE SEQUENCE [LARGE SCALE GENOMIC DNA]</scope>
    <source>
        <strain evidence="5 6">JCM 16014</strain>
    </source>
</reference>
<feature type="domain" description="Ketosynthase family 3 (KS3)" evidence="4">
    <location>
        <begin position="511"/>
        <end position="869"/>
    </location>
</feature>
<dbReference type="Gene3D" id="3.30.300.30">
    <property type="match status" value="1"/>
</dbReference>
<dbReference type="InterPro" id="IPR042099">
    <property type="entry name" value="ANL_N_sf"/>
</dbReference>
<name>A0ABN2V2B1_9ACTN</name>
<dbReference type="Pfam" id="PF00109">
    <property type="entry name" value="ketoacyl-synt"/>
    <property type="match status" value="1"/>
</dbReference>